<name>D7EJ73_TRICA</name>
<gene>
    <name evidence="2" type="primary">GLEAN_01840</name>
    <name evidence="2" type="ORF">TcasGA2_TC001840</name>
</gene>
<proteinExistence type="predicted"/>
<protein>
    <submittedName>
        <fullName evidence="2">Uncharacterized protein</fullName>
    </submittedName>
</protein>
<organism evidence="2 3">
    <name type="scientific">Tribolium castaneum</name>
    <name type="common">Red flour beetle</name>
    <dbReference type="NCBI Taxonomy" id="7070"/>
    <lineage>
        <taxon>Eukaryota</taxon>
        <taxon>Metazoa</taxon>
        <taxon>Ecdysozoa</taxon>
        <taxon>Arthropoda</taxon>
        <taxon>Hexapoda</taxon>
        <taxon>Insecta</taxon>
        <taxon>Pterygota</taxon>
        <taxon>Neoptera</taxon>
        <taxon>Endopterygota</taxon>
        <taxon>Coleoptera</taxon>
        <taxon>Polyphaga</taxon>
        <taxon>Cucujiformia</taxon>
        <taxon>Tenebrionidae</taxon>
        <taxon>Tenebrionidae incertae sedis</taxon>
        <taxon>Tribolium</taxon>
    </lineage>
</organism>
<dbReference type="Proteomes" id="UP000007266">
    <property type="component" value="Unassembled WGS sequence"/>
</dbReference>
<sequence>MIFMKKEADEDQPVIPLKQFKKRVLQATGISNHLYKSAKKELSEIESGEKGSFSISKKPRLTRPVPKSTFTKGEKQAIRRIIHQYHVTEKGRPTLKEKLFWYATARSPHSMKYGMSFTEFPSSTSSTKAVSV</sequence>
<evidence type="ECO:0000256" key="1">
    <source>
        <dbReference type="SAM" id="MobiDB-lite"/>
    </source>
</evidence>
<dbReference type="HOGENOM" id="CLU_1919767_0_0_1"/>
<dbReference type="InParanoid" id="D7EJ73"/>
<reference evidence="2 3" key="2">
    <citation type="journal article" date="2010" name="Nucleic Acids Res.">
        <title>BeetleBase in 2010: revisions to provide comprehensive genomic information for Tribolium castaneum.</title>
        <authorList>
            <person name="Kim H.S."/>
            <person name="Murphy T."/>
            <person name="Xia J."/>
            <person name="Caragea D."/>
            <person name="Park Y."/>
            <person name="Beeman R.W."/>
            <person name="Lorenzen M.D."/>
            <person name="Butcher S."/>
            <person name="Manak J.R."/>
            <person name="Brown S.J."/>
        </authorList>
    </citation>
    <scope>NUCLEOTIDE SEQUENCE [LARGE SCALE GENOMIC DNA]</scope>
    <source>
        <strain evidence="2 3">Georgia GA2</strain>
    </source>
</reference>
<dbReference type="AlphaFoldDB" id="D7EJ73"/>
<dbReference type="EMBL" id="KQ972957">
    <property type="protein sequence ID" value="EFA12600.1"/>
    <property type="molecule type" value="Genomic_DNA"/>
</dbReference>
<feature type="region of interest" description="Disordered" evidence="1">
    <location>
        <begin position="44"/>
        <end position="72"/>
    </location>
</feature>
<evidence type="ECO:0000313" key="3">
    <source>
        <dbReference type="Proteomes" id="UP000007266"/>
    </source>
</evidence>
<accession>D7EJ73</accession>
<dbReference type="PhylomeDB" id="D7EJ73"/>
<evidence type="ECO:0000313" key="2">
    <source>
        <dbReference type="EMBL" id="EFA12600.1"/>
    </source>
</evidence>
<reference evidence="2 3" key="1">
    <citation type="journal article" date="2008" name="Nature">
        <title>The genome of the model beetle and pest Tribolium castaneum.</title>
        <authorList>
            <consortium name="Tribolium Genome Sequencing Consortium"/>
            <person name="Richards S."/>
            <person name="Gibbs R.A."/>
            <person name="Weinstock G.M."/>
            <person name="Brown S.J."/>
            <person name="Denell R."/>
            <person name="Beeman R.W."/>
            <person name="Gibbs R."/>
            <person name="Beeman R.W."/>
            <person name="Brown S.J."/>
            <person name="Bucher G."/>
            <person name="Friedrich M."/>
            <person name="Grimmelikhuijzen C.J."/>
            <person name="Klingler M."/>
            <person name="Lorenzen M."/>
            <person name="Richards S."/>
            <person name="Roth S."/>
            <person name="Schroder R."/>
            <person name="Tautz D."/>
            <person name="Zdobnov E.M."/>
            <person name="Muzny D."/>
            <person name="Gibbs R.A."/>
            <person name="Weinstock G.M."/>
            <person name="Attaway T."/>
            <person name="Bell S."/>
            <person name="Buhay C.J."/>
            <person name="Chandrabose M.N."/>
            <person name="Chavez D."/>
            <person name="Clerk-Blankenburg K.P."/>
            <person name="Cree A."/>
            <person name="Dao M."/>
            <person name="Davis C."/>
            <person name="Chacko J."/>
            <person name="Dinh H."/>
            <person name="Dugan-Rocha S."/>
            <person name="Fowler G."/>
            <person name="Garner T.T."/>
            <person name="Garnes J."/>
            <person name="Gnirke A."/>
            <person name="Hawes A."/>
            <person name="Hernandez J."/>
            <person name="Hines S."/>
            <person name="Holder M."/>
            <person name="Hume J."/>
            <person name="Jhangiani S.N."/>
            <person name="Joshi V."/>
            <person name="Khan Z.M."/>
            <person name="Jackson L."/>
            <person name="Kovar C."/>
            <person name="Kowis A."/>
            <person name="Lee S."/>
            <person name="Lewis L.R."/>
            <person name="Margolis J."/>
            <person name="Morgan M."/>
            <person name="Nazareth L.V."/>
            <person name="Nguyen N."/>
            <person name="Okwuonu G."/>
            <person name="Parker D."/>
            <person name="Richards S."/>
            <person name="Ruiz S.J."/>
            <person name="Santibanez J."/>
            <person name="Savard J."/>
            <person name="Scherer S.E."/>
            <person name="Schneider B."/>
            <person name="Sodergren E."/>
            <person name="Tautz D."/>
            <person name="Vattahil S."/>
            <person name="Villasana D."/>
            <person name="White C.S."/>
            <person name="Wright R."/>
            <person name="Park Y."/>
            <person name="Beeman R.W."/>
            <person name="Lord J."/>
            <person name="Oppert B."/>
            <person name="Lorenzen M."/>
            <person name="Brown S."/>
            <person name="Wang L."/>
            <person name="Savard J."/>
            <person name="Tautz D."/>
            <person name="Richards S."/>
            <person name="Weinstock G."/>
            <person name="Gibbs R.A."/>
            <person name="Liu Y."/>
            <person name="Worley K."/>
            <person name="Weinstock G."/>
            <person name="Elsik C.G."/>
            <person name="Reese J.T."/>
            <person name="Elhaik E."/>
            <person name="Landan G."/>
            <person name="Graur D."/>
            <person name="Arensburger P."/>
            <person name="Atkinson P."/>
            <person name="Beeman R.W."/>
            <person name="Beidler J."/>
            <person name="Brown S.J."/>
            <person name="Demuth J.P."/>
            <person name="Drury D.W."/>
            <person name="Du Y.Z."/>
            <person name="Fujiwara H."/>
            <person name="Lorenzen M."/>
            <person name="Maselli V."/>
            <person name="Osanai M."/>
            <person name="Park Y."/>
            <person name="Robertson H.M."/>
            <person name="Tu Z."/>
            <person name="Wang J.J."/>
            <person name="Wang S."/>
            <person name="Richards S."/>
            <person name="Song H."/>
            <person name="Zhang L."/>
            <person name="Sodergren E."/>
            <person name="Werner D."/>
            <person name="Stanke M."/>
            <person name="Morgenstern B."/>
            <person name="Solovyev V."/>
            <person name="Kosarev P."/>
            <person name="Brown G."/>
            <person name="Chen H.C."/>
            <person name="Ermolaeva O."/>
            <person name="Hlavina W."/>
            <person name="Kapustin Y."/>
            <person name="Kiryutin B."/>
            <person name="Kitts P."/>
            <person name="Maglott D."/>
            <person name="Pruitt K."/>
            <person name="Sapojnikov V."/>
            <person name="Souvorov A."/>
            <person name="Mackey A.J."/>
            <person name="Waterhouse R.M."/>
            <person name="Wyder S."/>
            <person name="Zdobnov E.M."/>
            <person name="Zdobnov E.M."/>
            <person name="Wyder S."/>
            <person name="Kriventseva E.V."/>
            <person name="Kadowaki T."/>
            <person name="Bork P."/>
            <person name="Aranda M."/>
            <person name="Bao R."/>
            <person name="Beermann A."/>
            <person name="Berns N."/>
            <person name="Bolognesi R."/>
            <person name="Bonneton F."/>
            <person name="Bopp D."/>
            <person name="Brown S.J."/>
            <person name="Bucher G."/>
            <person name="Butts T."/>
            <person name="Chaumot A."/>
            <person name="Denell R.E."/>
            <person name="Ferrier D.E."/>
            <person name="Friedrich M."/>
            <person name="Gordon C.M."/>
            <person name="Jindra M."/>
            <person name="Klingler M."/>
            <person name="Lan Q."/>
            <person name="Lattorff H.M."/>
            <person name="Laudet V."/>
            <person name="von Levetsow C."/>
            <person name="Liu Z."/>
            <person name="Lutz R."/>
            <person name="Lynch J.A."/>
            <person name="da Fonseca R.N."/>
            <person name="Posnien N."/>
            <person name="Reuter R."/>
            <person name="Roth S."/>
            <person name="Savard J."/>
            <person name="Schinko J.B."/>
            <person name="Schmitt C."/>
            <person name="Schoppmeier M."/>
            <person name="Schroder R."/>
            <person name="Shippy T.D."/>
            <person name="Simonnet F."/>
            <person name="Marques-Souza H."/>
            <person name="Tautz D."/>
            <person name="Tomoyasu Y."/>
            <person name="Trauner J."/>
            <person name="Van der Zee M."/>
            <person name="Vervoort M."/>
            <person name="Wittkopp N."/>
            <person name="Wimmer E.A."/>
            <person name="Yang X."/>
            <person name="Jones A.K."/>
            <person name="Sattelle D.B."/>
            <person name="Ebert P.R."/>
            <person name="Nelson D."/>
            <person name="Scott J.G."/>
            <person name="Beeman R.W."/>
            <person name="Muthukrishnan S."/>
            <person name="Kramer K.J."/>
            <person name="Arakane Y."/>
            <person name="Beeman R.W."/>
            <person name="Zhu Q."/>
            <person name="Hogenkamp D."/>
            <person name="Dixit R."/>
            <person name="Oppert B."/>
            <person name="Jiang H."/>
            <person name="Zou Z."/>
            <person name="Marshall J."/>
            <person name="Elpidina E."/>
            <person name="Vinokurov K."/>
            <person name="Oppert C."/>
            <person name="Zou Z."/>
            <person name="Evans J."/>
            <person name="Lu Z."/>
            <person name="Zhao P."/>
            <person name="Sumathipala N."/>
            <person name="Altincicek B."/>
            <person name="Vilcinskas A."/>
            <person name="Williams M."/>
            <person name="Hultmark D."/>
            <person name="Hetru C."/>
            <person name="Jiang H."/>
            <person name="Grimmelikhuijzen C.J."/>
            <person name="Hauser F."/>
            <person name="Cazzamali G."/>
            <person name="Williamson M."/>
            <person name="Park Y."/>
            <person name="Li B."/>
            <person name="Tanaka Y."/>
            <person name="Predel R."/>
            <person name="Neupert S."/>
            <person name="Schachtner J."/>
            <person name="Verleyen P."/>
            <person name="Raible F."/>
            <person name="Bork P."/>
            <person name="Friedrich M."/>
            <person name="Walden K.K."/>
            <person name="Robertson H.M."/>
            <person name="Angeli S."/>
            <person name="Foret S."/>
            <person name="Bucher G."/>
            <person name="Schuetz S."/>
            <person name="Maleszka R."/>
            <person name="Wimmer E.A."/>
            <person name="Beeman R.W."/>
            <person name="Lorenzen M."/>
            <person name="Tomoyasu Y."/>
            <person name="Miller S.C."/>
            <person name="Grossmann D."/>
            <person name="Bucher G."/>
        </authorList>
    </citation>
    <scope>NUCLEOTIDE SEQUENCE [LARGE SCALE GENOMIC DNA]</scope>
    <source>
        <strain evidence="2 3">Georgia GA2</strain>
    </source>
</reference>
<keyword evidence="3" id="KW-1185">Reference proteome</keyword>